<accession>A0ABR4HCG2</accession>
<evidence type="ECO:0000313" key="2">
    <source>
        <dbReference type="EMBL" id="KAL2812894.1"/>
    </source>
</evidence>
<keyword evidence="3" id="KW-1185">Reference proteome</keyword>
<evidence type="ECO:0008006" key="4">
    <source>
        <dbReference type="Google" id="ProtNLM"/>
    </source>
</evidence>
<dbReference type="Gene3D" id="1.20.5.170">
    <property type="match status" value="1"/>
</dbReference>
<dbReference type="Proteomes" id="UP001610335">
    <property type="component" value="Unassembled WGS sequence"/>
</dbReference>
<protein>
    <recommendedName>
        <fullName evidence="4">BZIP domain-containing protein</fullName>
    </recommendedName>
</protein>
<reference evidence="2 3" key="1">
    <citation type="submission" date="2024-07" db="EMBL/GenBank/DDBJ databases">
        <title>Section-level genome sequencing and comparative genomics of Aspergillus sections Usti and Cavernicolus.</title>
        <authorList>
            <consortium name="Lawrence Berkeley National Laboratory"/>
            <person name="Nybo J.L."/>
            <person name="Vesth T.C."/>
            <person name="Theobald S."/>
            <person name="Frisvad J.C."/>
            <person name="Larsen T.O."/>
            <person name="Kjaerboelling I."/>
            <person name="Rothschild-Mancinelli K."/>
            <person name="Lyhne E.K."/>
            <person name="Kogle M.E."/>
            <person name="Barry K."/>
            <person name="Clum A."/>
            <person name="Na H."/>
            <person name="Ledsgaard L."/>
            <person name="Lin J."/>
            <person name="Lipzen A."/>
            <person name="Kuo A."/>
            <person name="Riley R."/>
            <person name="Mondo S."/>
            <person name="LaButti K."/>
            <person name="Haridas S."/>
            <person name="Pangalinan J."/>
            <person name="Salamov A.A."/>
            <person name="Simmons B.A."/>
            <person name="Magnuson J.K."/>
            <person name="Chen J."/>
            <person name="Drula E."/>
            <person name="Henrissat B."/>
            <person name="Wiebenga A."/>
            <person name="Lubbers R.J."/>
            <person name="Gomes A.C."/>
            <person name="Makela M.R."/>
            <person name="Stajich J."/>
            <person name="Grigoriev I.V."/>
            <person name="Mortensen U.H."/>
            <person name="De vries R.P."/>
            <person name="Baker S.E."/>
            <person name="Andersen M.R."/>
        </authorList>
    </citation>
    <scope>NUCLEOTIDE SEQUENCE [LARGE SCALE GENOMIC DNA]</scope>
    <source>
        <strain evidence="2 3">CBS 600.67</strain>
    </source>
</reference>
<dbReference type="PANTHER" id="PTHR42070:SF1">
    <property type="entry name" value="FILAMENT ASSOCIATED PROTEIN, PUTATIVE (AFU_ORTHOLOGUE AFUA_8G06630)-RELATED"/>
    <property type="match status" value="1"/>
</dbReference>
<dbReference type="CDD" id="cd14688">
    <property type="entry name" value="bZIP_YAP"/>
    <property type="match status" value="1"/>
</dbReference>
<comment type="caution">
    <text evidence="2">The sequence shown here is derived from an EMBL/GenBank/DDBJ whole genome shotgun (WGS) entry which is preliminary data.</text>
</comment>
<dbReference type="SUPFAM" id="SSF57959">
    <property type="entry name" value="Leucine zipper domain"/>
    <property type="match status" value="1"/>
</dbReference>
<feature type="region of interest" description="Disordered" evidence="1">
    <location>
        <begin position="1"/>
        <end position="28"/>
    </location>
</feature>
<dbReference type="PANTHER" id="PTHR42070">
    <property type="entry name" value="FILAMENT ASSOCIATED PROTEIN, PUTATIVE (AFU_ORTHOLOGUE AFUA_8G06630)-RELATED"/>
    <property type="match status" value="1"/>
</dbReference>
<dbReference type="InterPro" id="IPR046347">
    <property type="entry name" value="bZIP_sf"/>
</dbReference>
<gene>
    <name evidence="2" type="ORF">BDW59DRAFT_155093</name>
</gene>
<sequence>MPRPKQKTKAEDLARVRNNQRRSRERKKQRVVELEQRVHQLEAAMIQAPAPGLVYENRVLRGLLESVGLDRVWLERYLQGDGLNRLPESVDSGPAVDSTAVPSSVTQFIGPEPGLSISSDITSYELNQVGLVSTTELSLSRAIPGRFDSLGSDFSHPTQTVESMEMAPNMIQSQAVSDTGFNITEDLAGIILNLGGENLSATSSVNSETTLCSIAFQLIIQCNRTGKDVLDLETKLRYGYRMPAVPGDGCRVDNKSLLAVLAELV</sequence>
<organism evidence="2 3">
    <name type="scientific">Aspergillus cavernicola</name>
    <dbReference type="NCBI Taxonomy" id="176166"/>
    <lineage>
        <taxon>Eukaryota</taxon>
        <taxon>Fungi</taxon>
        <taxon>Dikarya</taxon>
        <taxon>Ascomycota</taxon>
        <taxon>Pezizomycotina</taxon>
        <taxon>Eurotiomycetes</taxon>
        <taxon>Eurotiomycetidae</taxon>
        <taxon>Eurotiales</taxon>
        <taxon>Aspergillaceae</taxon>
        <taxon>Aspergillus</taxon>
        <taxon>Aspergillus subgen. Nidulantes</taxon>
    </lineage>
</organism>
<evidence type="ECO:0000256" key="1">
    <source>
        <dbReference type="SAM" id="MobiDB-lite"/>
    </source>
</evidence>
<proteinExistence type="predicted"/>
<name>A0ABR4HCG2_9EURO</name>
<evidence type="ECO:0000313" key="3">
    <source>
        <dbReference type="Proteomes" id="UP001610335"/>
    </source>
</evidence>
<feature type="compositionally biased region" description="Basic residues" evidence="1">
    <location>
        <begin position="18"/>
        <end position="28"/>
    </location>
</feature>
<dbReference type="EMBL" id="JBFXLS010000160">
    <property type="protein sequence ID" value="KAL2812894.1"/>
    <property type="molecule type" value="Genomic_DNA"/>
</dbReference>